<feature type="coiled-coil region" evidence="13">
    <location>
        <begin position="2094"/>
        <end position="2166"/>
    </location>
</feature>
<evidence type="ECO:0000313" key="19">
    <source>
        <dbReference type="EMBL" id="GAB1301454.1"/>
    </source>
</evidence>
<evidence type="ECO:0000256" key="3">
    <source>
        <dbReference type="ARBA" id="ARBA00022530"/>
    </source>
</evidence>
<name>A0ABQ0FQC4_APOSI</name>
<protein>
    <submittedName>
        <fullName evidence="19">Laminin subunit alpha-3</fullName>
    </submittedName>
</protein>
<feature type="coiled-coil region" evidence="13">
    <location>
        <begin position="2325"/>
        <end position="2383"/>
    </location>
</feature>
<feature type="disulfide bond" evidence="12">
    <location>
        <begin position="1372"/>
        <end position="1381"/>
    </location>
</feature>
<keyword evidence="20" id="KW-1185">Reference proteome</keyword>
<keyword evidence="10" id="KW-0325">Glycoprotein</keyword>
<dbReference type="PANTHER" id="PTHR10574">
    <property type="entry name" value="NETRIN/LAMININ-RELATED"/>
    <property type="match status" value="1"/>
</dbReference>
<dbReference type="EMBL" id="BAAFST010000018">
    <property type="protein sequence ID" value="GAB1301454.1"/>
    <property type="molecule type" value="Genomic_DNA"/>
</dbReference>
<feature type="disulfide bond" evidence="12">
    <location>
        <begin position="1258"/>
        <end position="1270"/>
    </location>
</feature>
<feature type="domain" description="Laminin G" evidence="15">
    <location>
        <begin position="3207"/>
        <end position="3381"/>
    </location>
</feature>
<dbReference type="InterPro" id="IPR013320">
    <property type="entry name" value="ConA-like_dom_sf"/>
</dbReference>
<feature type="domain" description="Laminin EGF-like" evidence="16">
    <location>
        <begin position="1665"/>
        <end position="1711"/>
    </location>
</feature>
<dbReference type="PROSITE" id="PS50027">
    <property type="entry name" value="EGF_LAM_2"/>
    <property type="match status" value="6"/>
</dbReference>
<dbReference type="InterPro" id="IPR002049">
    <property type="entry name" value="LE_dom"/>
</dbReference>
<dbReference type="InterPro" id="IPR001791">
    <property type="entry name" value="Laminin_G"/>
</dbReference>
<dbReference type="Pfam" id="PF24973">
    <property type="entry name" value="EGF_LMN_ATRN"/>
    <property type="match status" value="1"/>
</dbReference>
<feature type="signal peptide" evidence="14">
    <location>
        <begin position="1"/>
        <end position="31"/>
    </location>
</feature>
<feature type="domain" description="Laminin IV type A" evidence="17">
    <location>
        <begin position="1454"/>
        <end position="1631"/>
    </location>
</feature>
<dbReference type="Pfam" id="PF02210">
    <property type="entry name" value="Laminin_G_2"/>
    <property type="match status" value="3"/>
</dbReference>
<evidence type="ECO:0000259" key="16">
    <source>
        <dbReference type="PROSITE" id="PS50027"/>
    </source>
</evidence>
<feature type="disulfide bond" evidence="12">
    <location>
        <begin position="616"/>
        <end position="625"/>
    </location>
</feature>
<keyword evidence="3" id="KW-0272">Extracellular matrix</keyword>
<keyword evidence="7" id="KW-0130">Cell adhesion</keyword>
<feature type="coiled-coil region" evidence="13">
    <location>
        <begin position="1999"/>
        <end position="2026"/>
    </location>
</feature>
<evidence type="ECO:0000313" key="20">
    <source>
        <dbReference type="Proteomes" id="UP001623349"/>
    </source>
</evidence>
<feature type="disulfide bond" evidence="12">
    <location>
        <begin position="1279"/>
        <end position="1288"/>
    </location>
</feature>
<dbReference type="PROSITE" id="PS01248">
    <property type="entry name" value="EGF_LAM_1"/>
    <property type="match status" value="6"/>
</dbReference>
<dbReference type="InterPro" id="IPR050440">
    <property type="entry name" value="Laminin/Netrin_ECM"/>
</dbReference>
<dbReference type="InterPro" id="IPR010307">
    <property type="entry name" value="Laminin_dom_II"/>
</dbReference>
<gene>
    <name evidence="19" type="ORF">APTSU1_001669200</name>
</gene>
<evidence type="ECO:0000256" key="2">
    <source>
        <dbReference type="ARBA" id="ARBA00022525"/>
    </source>
</evidence>
<evidence type="ECO:0000256" key="14">
    <source>
        <dbReference type="SAM" id="SignalP"/>
    </source>
</evidence>
<dbReference type="SMART" id="SM00282">
    <property type="entry name" value="LamG"/>
    <property type="match status" value="5"/>
</dbReference>
<accession>A0ABQ0FQC4</accession>
<feature type="coiled-coil region" evidence="13">
    <location>
        <begin position="1831"/>
        <end position="1961"/>
    </location>
</feature>
<evidence type="ECO:0000256" key="5">
    <source>
        <dbReference type="ARBA" id="ARBA00022737"/>
    </source>
</evidence>
<evidence type="ECO:0000256" key="13">
    <source>
        <dbReference type="SAM" id="Coils"/>
    </source>
</evidence>
<keyword evidence="5" id="KW-0677">Repeat</keyword>
<feature type="chain" id="PRO_5047086282" evidence="14">
    <location>
        <begin position="32"/>
        <end position="3384"/>
    </location>
</feature>
<dbReference type="InterPro" id="IPR056863">
    <property type="entry name" value="LMN_ATRN_NET-like_EGF"/>
</dbReference>
<evidence type="ECO:0000256" key="8">
    <source>
        <dbReference type="ARBA" id="ARBA00023054"/>
    </source>
</evidence>
<proteinExistence type="predicted"/>
<evidence type="ECO:0000256" key="11">
    <source>
        <dbReference type="ARBA" id="ARBA00023292"/>
    </source>
</evidence>
<keyword evidence="11 12" id="KW-0424">Laminin EGF-like domain</keyword>
<feature type="domain" description="Laminin EGF-like" evidence="16">
    <location>
        <begin position="593"/>
        <end position="645"/>
    </location>
</feature>
<dbReference type="Proteomes" id="UP001623349">
    <property type="component" value="Unassembled WGS sequence"/>
</dbReference>
<evidence type="ECO:0000256" key="6">
    <source>
        <dbReference type="ARBA" id="ARBA00022869"/>
    </source>
</evidence>
<evidence type="ECO:0000256" key="7">
    <source>
        <dbReference type="ARBA" id="ARBA00022889"/>
    </source>
</evidence>
<feature type="disulfide bond" evidence="12">
    <location>
        <begin position="1260"/>
        <end position="1277"/>
    </location>
</feature>
<dbReference type="InterPro" id="IPR009254">
    <property type="entry name" value="Laminin_aI"/>
</dbReference>
<dbReference type="Pfam" id="PF06009">
    <property type="entry name" value="Laminin_II"/>
    <property type="match status" value="1"/>
</dbReference>
<evidence type="ECO:0000256" key="9">
    <source>
        <dbReference type="ARBA" id="ARBA00023157"/>
    </source>
</evidence>
<feature type="disulfide bond" evidence="12">
    <location>
        <begin position="421"/>
        <end position="430"/>
    </location>
</feature>
<dbReference type="PRINTS" id="PR00011">
    <property type="entry name" value="EGFLAMININ"/>
</dbReference>
<comment type="caution">
    <text evidence="19">The sequence shown here is derived from an EMBL/GenBank/DDBJ whole genome shotgun (WGS) entry which is preliminary data.</text>
</comment>
<dbReference type="PANTHER" id="PTHR10574:SF285">
    <property type="entry name" value="LAMININ SUBUNIT ALPHA-3"/>
    <property type="match status" value="1"/>
</dbReference>
<dbReference type="PROSITE" id="PS50025">
    <property type="entry name" value="LAM_G_DOMAIN"/>
    <property type="match status" value="4"/>
</dbReference>
<dbReference type="SMART" id="SM00281">
    <property type="entry name" value="LamB"/>
    <property type="match status" value="1"/>
</dbReference>
<dbReference type="InterPro" id="IPR000742">
    <property type="entry name" value="EGF"/>
</dbReference>
<evidence type="ECO:0000256" key="1">
    <source>
        <dbReference type="ARBA" id="ARBA00004302"/>
    </source>
</evidence>
<keyword evidence="9 12" id="KW-1015">Disulfide bond</keyword>
<keyword evidence="6" id="KW-0084">Basement membrane</keyword>
<dbReference type="Gene3D" id="2.10.25.10">
    <property type="entry name" value="Laminin"/>
    <property type="match status" value="8"/>
</dbReference>
<evidence type="ECO:0000256" key="10">
    <source>
        <dbReference type="ARBA" id="ARBA00023180"/>
    </source>
</evidence>
<dbReference type="Gene3D" id="2.60.120.200">
    <property type="match status" value="5"/>
</dbReference>
<dbReference type="Pfam" id="PF00055">
    <property type="entry name" value="Laminin_N"/>
    <property type="match status" value="1"/>
</dbReference>
<dbReference type="InterPro" id="IPR000034">
    <property type="entry name" value="Laminin_IV"/>
</dbReference>
<dbReference type="SUPFAM" id="SSF57196">
    <property type="entry name" value="EGF/Laminin"/>
    <property type="match status" value="7"/>
</dbReference>
<dbReference type="SMART" id="SM00136">
    <property type="entry name" value="LamNT"/>
    <property type="match status" value="1"/>
</dbReference>
<keyword evidence="2" id="KW-0964">Secreted</keyword>
<feature type="domain" description="Laminin EGF-like" evidence="16">
    <location>
        <begin position="402"/>
        <end position="445"/>
    </location>
</feature>
<dbReference type="PROSITE" id="PS51117">
    <property type="entry name" value="LAMININ_NTER"/>
    <property type="match status" value="1"/>
</dbReference>
<comment type="caution">
    <text evidence="12">Lacks conserved residue(s) required for the propagation of feature annotation.</text>
</comment>
<dbReference type="Gene3D" id="2.60.120.260">
    <property type="entry name" value="Galactose-binding domain-like"/>
    <property type="match status" value="1"/>
</dbReference>
<feature type="disulfide bond" evidence="12">
    <location>
        <begin position="1684"/>
        <end position="1693"/>
    </location>
</feature>
<evidence type="ECO:0000259" key="17">
    <source>
        <dbReference type="PROSITE" id="PS51115"/>
    </source>
</evidence>
<dbReference type="CDD" id="cd00055">
    <property type="entry name" value="EGF_Lam"/>
    <property type="match status" value="11"/>
</dbReference>
<dbReference type="SUPFAM" id="SSF49899">
    <property type="entry name" value="Concanavalin A-like lectins/glucanases"/>
    <property type="match status" value="5"/>
</dbReference>
<dbReference type="Pfam" id="PF00053">
    <property type="entry name" value="EGF_laminin"/>
    <property type="match status" value="10"/>
</dbReference>
<feature type="domain" description="Laminin G" evidence="15">
    <location>
        <begin position="2815"/>
        <end position="2976"/>
    </location>
</feature>
<feature type="domain" description="Laminin G" evidence="15">
    <location>
        <begin position="3036"/>
        <end position="3200"/>
    </location>
</feature>
<dbReference type="SMART" id="SM00181">
    <property type="entry name" value="EGF"/>
    <property type="match status" value="7"/>
</dbReference>
<keyword evidence="4 14" id="KW-0732">Signal</keyword>
<feature type="domain" description="Laminin EGF-like" evidence="16">
    <location>
        <begin position="513"/>
        <end position="565"/>
    </location>
</feature>
<evidence type="ECO:0000256" key="12">
    <source>
        <dbReference type="PROSITE-ProRule" id="PRU00460"/>
    </source>
</evidence>
<feature type="domain" description="Laminin EGF-like" evidence="16">
    <location>
        <begin position="1258"/>
        <end position="1303"/>
    </location>
</feature>
<feature type="disulfide bond" evidence="12">
    <location>
        <begin position="534"/>
        <end position="543"/>
    </location>
</feature>
<feature type="domain" description="Laminin EGF-like" evidence="16">
    <location>
        <begin position="1348"/>
        <end position="1399"/>
    </location>
</feature>
<dbReference type="Gene3D" id="1.20.5.170">
    <property type="match status" value="1"/>
</dbReference>
<dbReference type="Pfam" id="PF00052">
    <property type="entry name" value="Laminin_B"/>
    <property type="match status" value="1"/>
</dbReference>
<dbReference type="Gene3D" id="2.170.300.10">
    <property type="entry name" value="Tie2 ligand-binding domain superfamily"/>
    <property type="match status" value="1"/>
</dbReference>
<evidence type="ECO:0000259" key="15">
    <source>
        <dbReference type="PROSITE" id="PS50025"/>
    </source>
</evidence>
<keyword evidence="8 13" id="KW-0175">Coiled coil</keyword>
<organism evidence="19 20">
    <name type="scientific">Apodemus speciosus</name>
    <name type="common">Large Japanese field mouse</name>
    <dbReference type="NCBI Taxonomy" id="105296"/>
    <lineage>
        <taxon>Eukaryota</taxon>
        <taxon>Metazoa</taxon>
        <taxon>Chordata</taxon>
        <taxon>Craniata</taxon>
        <taxon>Vertebrata</taxon>
        <taxon>Euteleostomi</taxon>
        <taxon>Mammalia</taxon>
        <taxon>Eutheria</taxon>
        <taxon>Euarchontoglires</taxon>
        <taxon>Glires</taxon>
        <taxon>Rodentia</taxon>
        <taxon>Myomorpha</taxon>
        <taxon>Muroidea</taxon>
        <taxon>Muridae</taxon>
        <taxon>Murinae</taxon>
        <taxon>Apodemus</taxon>
    </lineage>
</organism>
<comment type="subcellular location">
    <subcellularLocation>
        <location evidence="1">Secreted</location>
        <location evidence="1">Extracellular space</location>
        <location evidence="1">Extracellular matrix</location>
        <location evidence="1">Basement membrane</location>
    </subcellularLocation>
</comment>
<feature type="domain" description="Laminin G" evidence="15">
    <location>
        <begin position="2390"/>
        <end position="2591"/>
    </location>
</feature>
<feature type="disulfide bond" evidence="12">
    <location>
        <begin position="515"/>
        <end position="532"/>
    </location>
</feature>
<sequence length="3384" mass="372565">MAVAPGWSPRSSPLLLLLSLLLLLRMSPCWSEAAQDHPATALSLHPPYFNLAQAARIWATATCGERDPEVLRPRPELFCKLVGGPTAQGSGHTIQGQFCDYCNSEDPRKAHPAIHAIDGSERWWQSPPLSAGTQYNKVNLTLDLGQLFHVAYILIKFANSPRPDLWVLERSVDFGSTYSPWQYFAHSRGDCVEQFGQEANMAVTQDDQVLCVTEYSRIVPLENGEIVVSLINGRPGAKTFAFSDTLREFTKATNIRLRFLRTNTLLGHLISKAERDPTVTRRYYYSIKDISIGGRCVCHGHADRCSADNPEKQFRCECQHHTCGDTCNRCSCNCHGHAVDCHYDPDVERQQASVDSKGVYAGGGVCINCQHNTAGVNCEKCAKGYFRPYGVPVEAPHGCIPCSCDPERADDCDQGSGRCHCKQNFSGGHCEACADGYYNFPFCLRIPVSPDYTLSPEDPVAGNIKEDVTVTWKAFSQRYVMIVAGVCAVLGLRVPSVTPAAQAPIHSQYAKNCQCSTIGSYPVPCDPVTGQCECLPGITGKQCDRCLSGDYDFPYCQGGYCQCKVHVASPTCSVCKPLYWDLAKGNPHVSSECQCHKAGTVSGIGECGQEDGDCSCKAHVTGDACDTCGDGHFSLEKSNYFGCQGCQCDIGGALTTMCSGPSGECQCRDHIEGKQCRRPENNYYFPDLHHMKYEVEDGTGPNGRELRFGFDPLVFPEFSWRGYAPMTSVQILPNEAAFTNEDLNEVRVRLSVRKSSLSLFRIILRYINPGMEEVSGRITVYSSRGDSDASQSKEITFPPSKEPAFVTVPGDGFARAFSITPGTWIVCIQVEGVLLDYLVLLPRDYYEAFILQVPVTEPCAHTGSPQDKLHLPLTGFSCTLACEARHFLLDGELRPLSMRQPTRTHPAMADLSGREVELQLRLRVPQIGHYVVMLEYATEVDQLSVVDVNLKSLGSTLAGLVNIYSCKYSTLCRSAVIDSLSRTAVYELSADADIQLKAHMAHFLLYHICIIPVEEFSTEYLRPRVHCIASYGSRANPSASCVSLAHETPPTALILDATSGGPFSPLPREPSSPADVTNGVTLKAPQSQVTLRGLIPHLGRHVFVIHFYQAEHPGFPTEVIVDGGRQWSGSFHASFCPHVLGCRDQVISDGQVEFDISEADVAVTVKIPDGKSLTLVRVLVVPAENYDYQILHKTSVDKSSEFISACGGDSFYIDSVIGVTTKRHYQAELAESPQTASGFCKNSARSLVAFYHNGAVPCECHPAGTAGRHCSPEGGQCPCRPNVIGRQCTRCATGHYGFPLCKPCNCGRRLCEEVTGKCLCPPHTVRPQCEVCETNSFNFHPVAGCDVCNCSRKGTVEAAISECDRDSGQCRCKPRVTGQQCDKCAPGFYQFPEAEECLKGLILQQENVEGPQCQLCREGSFYLDGANPKGCTRCFCFGVKTDCQSSRKQRAKFVDMMGWRLETADGVDVPVSFNPGSNSMVADLQEMPPSVHSASWVAPPSYLGDKVSSYGGYLTYQAKSFGLPGDMVLLEKQPDVQLTGQHMSIIHKEPSGPRPDRLHHGRVQVIEGNFRHKGNSAPVSREELMTVLSRLESLHIRGLHFTETQRLTLGEVGLEEASDTGSGPRAHLVETCACPPDYTGDSCQGCRPGYYRDNKSSPAGRCVPCNCNGHSNRCQDGSGICINCQHNTAGEHCERCQEGYYGNAIHGSCRVCPCPHTNSFATGCAVDGGAVRCACKPGYTGAQCERVCTGIFWEPQKFGGSCQPCNCNSNGQLGPCDPLTGDCVSQEPKDGSPAEECDDCDSCVMTLLNDLASMGEELRLVKSKLQGLSVSTGALEQIRHMETQAKDLRNQLLGFRSAISSYGSKMDGLEKELSHLNGEFETLQEKAQVNSRKAQTLYNNIDQTIQNAKELDMKIKNIIQNVHILLKQIARPGGEGIDLPVSDWSRELAEAQRMIQELRSRDFKKHLREAEAEKMEARLLLNRIRTWLESHQVENDGLLRNIRDSLHDYESKLQDLRSILQETAAQAKQATGLNLENEGVLGAIQVSHRQELPAFINLDEGNQEHDQRQMKEMDSLKKDFTKYLATADSSLLQTDNLLQQMDKSQKEYESLAAALNGARQELSDKVRELSRSGSKTPLVVEAEAHAQSLQELARQLEEIKRNTSGDELVRCAVDAATAYENILNAIRAAEDAASKATSASESAFQTVIKEDLPRKAKTLSSNSEELLNEAKMTQKRLQQEVSPALNSLQQTLKTVSVQKDLLDANLTAARDDLRGIQRGDVDSVVSGAKSMVRKASAITSEVLDGLNPIQTDLGRLKDSYGSARREDFNKALIDANNSVKKLTKKLPDLFVKIESINQQLLPLGNISDNVDRIRELIQQARDAANKVAIPMRFNGKSGVEVRLPNDLEDLKGYTSLSLFLQRPDLRENGGTEDMFVMYLGNKDASKDYIGMAVVDGQLTCVYNLGDRVAEVQVDQVLTESESQEAVMDRVKLQKYINLPSLITPKKPHPISPKLLGSTTWRAAVANTLLDLDPENAVFYVGGYPPDFELPSRLRFPPYKGCIELDDLNENVLSLYNFKTTFNLNTTEVEPCRRRKEESDKNYFEGTGYARIPTQPNAPFPNFIQTIQTTVDRGLLFFAENQGIGSSSGLWEIYQELLSQAEFQKNIPEEPSANGMHGLRIYQTSAYQDNFISLNIEDGNLMVKYKLNSEPPKEKGIPRHHQRWERSFDILITIGKLQKRMWINMNEHSIRIEGEIFGFQHILFGRNSNCNQRKPFNISTPAFQGCMKNLKKTSGVVRLNDTVGVTKKCSEDWKLVRTASFSRGGQMSFTNLDVPLPDRFQLSFGFQTFQPSGTLLNHQTRKTSSLLVTLEDGHIELSNRDSSSLIFKSPGTYMDGLLHHVSVISDTSGLRLLIDDQVLRRNQRLPSFSNAQQSLRMGGGYFEGCISNVFVQRLSQSPEVLDLASKSTKKDASLGGCSLNKPPFLMLFKSSKGLSKARSFNVNQLLQDAPQAARSIEAWQDGKSCLPPLNTKATQRALQFGDSPTSHLLFKLPQELLKPRSQFSLDIQTTSSKGLVFYTGTRDSFVALYISEGRVVFALVAGGKKLRLRSKERYHDGKWHTVVFGLSGGKARLVVDGLRAQEGSLPGNSTVSPREQVYLGLSPSRKSKSLPQHSFVGCLKNFQLDSKPLDSPSARSGVSPCLGGSLEKGIYFSQGGGHVVLANSVSLGPVFKLTFSIRPRSLTGVLIHIGSQSGQHLSVYMEAGKVTTFVDSEAGGTITSITPKRSLCDGQWHSVAGSPLNSTSCIWNWIQTIATQLDSFPSHRTAPKGHYTSEASQDKLKMLTLPVWNSFFGCLKNIQVNHIPVPITEATEVQGSVSLNGCPDH</sequence>
<evidence type="ECO:0000259" key="18">
    <source>
        <dbReference type="PROSITE" id="PS51117"/>
    </source>
</evidence>
<dbReference type="Pfam" id="PF06008">
    <property type="entry name" value="Laminin_I"/>
    <property type="match status" value="1"/>
</dbReference>
<feature type="domain" description="Laminin N-terminal" evidence="18">
    <location>
        <begin position="40"/>
        <end position="295"/>
    </location>
</feature>
<dbReference type="CDD" id="cd00110">
    <property type="entry name" value="LamG"/>
    <property type="match status" value="5"/>
</dbReference>
<dbReference type="SMART" id="SM00180">
    <property type="entry name" value="EGF_Lam"/>
    <property type="match status" value="11"/>
</dbReference>
<evidence type="ECO:0000256" key="4">
    <source>
        <dbReference type="ARBA" id="ARBA00022729"/>
    </source>
</evidence>
<feature type="disulfide bond" evidence="12">
    <location>
        <begin position="513"/>
        <end position="525"/>
    </location>
</feature>
<dbReference type="PROSITE" id="PS51115">
    <property type="entry name" value="LAMININ_IVA"/>
    <property type="match status" value="1"/>
</dbReference>
<reference evidence="19 20" key="1">
    <citation type="submission" date="2024-08" db="EMBL/GenBank/DDBJ databases">
        <title>The draft genome of Apodemus speciosus.</title>
        <authorList>
            <person name="Nabeshima K."/>
            <person name="Suzuki S."/>
            <person name="Onuma M."/>
        </authorList>
    </citation>
    <scope>NUCLEOTIDE SEQUENCE [LARGE SCALE GENOMIC DNA]</scope>
    <source>
        <strain evidence="19">IB14-021</strain>
    </source>
</reference>
<dbReference type="InterPro" id="IPR008211">
    <property type="entry name" value="Laminin_N"/>
</dbReference>